<organism evidence="7 8">
    <name type="scientific">Lutibacter holmesii</name>
    <dbReference type="NCBI Taxonomy" id="1137985"/>
    <lineage>
        <taxon>Bacteria</taxon>
        <taxon>Pseudomonadati</taxon>
        <taxon>Bacteroidota</taxon>
        <taxon>Flavobacteriia</taxon>
        <taxon>Flavobacteriales</taxon>
        <taxon>Flavobacteriaceae</taxon>
        <taxon>Lutibacter</taxon>
    </lineage>
</organism>
<evidence type="ECO:0000256" key="4">
    <source>
        <dbReference type="ARBA" id="ARBA00031367"/>
    </source>
</evidence>
<comment type="caution">
    <text evidence="7">The sequence shown here is derived from an EMBL/GenBank/DDBJ whole genome shotgun (WGS) entry which is preliminary data.</text>
</comment>
<dbReference type="RefSeq" id="WP_386809391.1">
    <property type="nucleotide sequence ID" value="NZ_JBHTMV010000004.1"/>
</dbReference>
<evidence type="ECO:0000259" key="6">
    <source>
        <dbReference type="Pfam" id="PF01370"/>
    </source>
</evidence>
<comment type="similarity">
    <text evidence="2">Belongs to the NAD(P)-dependent epimerase/dehydratase family.</text>
</comment>
<proteinExistence type="inferred from homology"/>
<dbReference type="Gene3D" id="3.40.50.720">
    <property type="entry name" value="NAD(P)-binding Rossmann-like Domain"/>
    <property type="match status" value="1"/>
</dbReference>
<evidence type="ECO:0000256" key="5">
    <source>
        <dbReference type="ARBA" id="ARBA00033067"/>
    </source>
</evidence>
<dbReference type="EMBL" id="JBHTMV010000004">
    <property type="protein sequence ID" value="MFD1294200.1"/>
    <property type="molecule type" value="Genomic_DNA"/>
</dbReference>
<protein>
    <recommendedName>
        <fullName evidence="3">UDP-glucose 4-epimerase</fullName>
    </recommendedName>
    <alternativeName>
        <fullName evidence="5">Galactowaldenase</fullName>
    </alternativeName>
    <alternativeName>
        <fullName evidence="4">UDP-galactose 4-epimerase</fullName>
    </alternativeName>
</protein>
<evidence type="ECO:0000313" key="7">
    <source>
        <dbReference type="EMBL" id="MFD1294200.1"/>
    </source>
</evidence>
<dbReference type="InterPro" id="IPR001509">
    <property type="entry name" value="Epimerase_deHydtase"/>
</dbReference>
<evidence type="ECO:0000313" key="8">
    <source>
        <dbReference type="Proteomes" id="UP001597241"/>
    </source>
</evidence>
<dbReference type="PANTHER" id="PTHR43725:SF53">
    <property type="entry name" value="UDP-ARABINOSE 4-EPIMERASE 1"/>
    <property type="match status" value="1"/>
</dbReference>
<dbReference type="InterPro" id="IPR036291">
    <property type="entry name" value="NAD(P)-bd_dom_sf"/>
</dbReference>
<keyword evidence="8" id="KW-1185">Reference proteome</keyword>
<dbReference type="Proteomes" id="UP001597241">
    <property type="component" value="Unassembled WGS sequence"/>
</dbReference>
<accession>A0ABW3WP64</accession>
<sequence>MKKSSILVTGGASFVGAKLCEALLQLKYTVVCLDNFSTGKMDAIKHLVPNPNFKLIGGDIRNEEDCKKACKHIDLVVHQAVLNQATSKITNAVAVHTVNTIGFVNIITAAQNAHVKGVMYCNKNQHTSSQQPLETAYNSFEIAAITNKLYVQLFEQTYHLPIQEITPQHISKTATKEANAIGVQTYVKAITQLCKASCKLV</sequence>
<evidence type="ECO:0000256" key="1">
    <source>
        <dbReference type="ARBA" id="ARBA00004947"/>
    </source>
</evidence>
<dbReference type="SUPFAM" id="SSF51735">
    <property type="entry name" value="NAD(P)-binding Rossmann-fold domains"/>
    <property type="match status" value="1"/>
</dbReference>
<feature type="domain" description="NAD-dependent epimerase/dehydratase" evidence="6">
    <location>
        <begin position="6"/>
        <end position="121"/>
    </location>
</feature>
<comment type="pathway">
    <text evidence="1">Carbohydrate metabolism; galactose metabolism.</text>
</comment>
<name>A0ABW3WP64_9FLAO</name>
<dbReference type="PANTHER" id="PTHR43725">
    <property type="entry name" value="UDP-GLUCOSE 4-EPIMERASE"/>
    <property type="match status" value="1"/>
</dbReference>
<gene>
    <name evidence="7" type="ORF">ACFQ5N_10165</name>
</gene>
<dbReference type="Pfam" id="PF01370">
    <property type="entry name" value="Epimerase"/>
    <property type="match status" value="1"/>
</dbReference>
<evidence type="ECO:0000256" key="3">
    <source>
        <dbReference type="ARBA" id="ARBA00018569"/>
    </source>
</evidence>
<evidence type="ECO:0000256" key="2">
    <source>
        <dbReference type="ARBA" id="ARBA00007637"/>
    </source>
</evidence>
<reference evidence="8" key="1">
    <citation type="journal article" date="2019" name="Int. J. Syst. Evol. Microbiol.">
        <title>The Global Catalogue of Microorganisms (GCM) 10K type strain sequencing project: providing services to taxonomists for standard genome sequencing and annotation.</title>
        <authorList>
            <consortium name="The Broad Institute Genomics Platform"/>
            <consortium name="The Broad Institute Genome Sequencing Center for Infectious Disease"/>
            <person name="Wu L."/>
            <person name="Ma J."/>
        </authorList>
    </citation>
    <scope>NUCLEOTIDE SEQUENCE [LARGE SCALE GENOMIC DNA]</scope>
    <source>
        <strain evidence="8">CCUG 62221</strain>
    </source>
</reference>